<evidence type="ECO:0000256" key="3">
    <source>
        <dbReference type="ARBA" id="ARBA00023163"/>
    </source>
</evidence>
<dbReference type="InterPro" id="IPR011051">
    <property type="entry name" value="RmlC_Cupin_sf"/>
</dbReference>
<comment type="caution">
    <text evidence="5">The sequence shown here is derived from an EMBL/GenBank/DDBJ whole genome shotgun (WGS) entry which is preliminary data.</text>
</comment>
<reference evidence="5" key="2">
    <citation type="submission" date="2021-04" db="EMBL/GenBank/DDBJ databases">
        <authorList>
            <person name="Gilroy R."/>
        </authorList>
    </citation>
    <scope>NUCLEOTIDE SEQUENCE</scope>
    <source>
        <strain evidence="5">ChiSjej1B19-5720</strain>
    </source>
</reference>
<dbReference type="InterPro" id="IPR018060">
    <property type="entry name" value="HTH_AraC"/>
</dbReference>
<keyword evidence="2" id="KW-0238">DNA-binding</keyword>
<dbReference type="PROSITE" id="PS01124">
    <property type="entry name" value="HTH_ARAC_FAMILY_2"/>
    <property type="match status" value="1"/>
</dbReference>
<accession>A0A9D2LUP9</accession>
<dbReference type="SUPFAM" id="SSF51182">
    <property type="entry name" value="RmlC-like cupins"/>
    <property type="match status" value="1"/>
</dbReference>
<proteinExistence type="predicted"/>
<dbReference type="Pfam" id="PF07883">
    <property type="entry name" value="Cupin_2"/>
    <property type="match status" value="1"/>
</dbReference>
<dbReference type="PANTHER" id="PTHR43280">
    <property type="entry name" value="ARAC-FAMILY TRANSCRIPTIONAL REGULATOR"/>
    <property type="match status" value="1"/>
</dbReference>
<organism evidence="5 6">
    <name type="scientific">Candidatus Blautia faecavium</name>
    <dbReference type="NCBI Taxonomy" id="2838487"/>
    <lineage>
        <taxon>Bacteria</taxon>
        <taxon>Bacillati</taxon>
        <taxon>Bacillota</taxon>
        <taxon>Clostridia</taxon>
        <taxon>Lachnospirales</taxon>
        <taxon>Lachnospiraceae</taxon>
        <taxon>Blautia</taxon>
    </lineage>
</organism>
<dbReference type="Pfam" id="PF12833">
    <property type="entry name" value="HTH_18"/>
    <property type="match status" value="1"/>
</dbReference>
<evidence type="ECO:0000256" key="2">
    <source>
        <dbReference type="ARBA" id="ARBA00023125"/>
    </source>
</evidence>
<feature type="domain" description="HTH araC/xylS-type" evidence="4">
    <location>
        <begin position="191"/>
        <end position="276"/>
    </location>
</feature>
<keyword evidence="1" id="KW-0805">Transcription regulation</keyword>
<evidence type="ECO:0000256" key="1">
    <source>
        <dbReference type="ARBA" id="ARBA00023015"/>
    </source>
</evidence>
<dbReference type="GO" id="GO:0043565">
    <property type="term" value="F:sequence-specific DNA binding"/>
    <property type="evidence" value="ECO:0007669"/>
    <property type="project" value="InterPro"/>
</dbReference>
<keyword evidence="3" id="KW-0804">Transcription</keyword>
<gene>
    <name evidence="5" type="ORF">IAA06_09750</name>
</gene>
<dbReference type="InterPro" id="IPR009057">
    <property type="entry name" value="Homeodomain-like_sf"/>
</dbReference>
<dbReference type="CDD" id="cd02209">
    <property type="entry name" value="cupin_XRE_C"/>
    <property type="match status" value="1"/>
</dbReference>
<name>A0A9D2LUP9_9FIRM</name>
<feature type="non-terminal residue" evidence="5">
    <location>
        <position position="276"/>
    </location>
</feature>
<dbReference type="InterPro" id="IPR014710">
    <property type="entry name" value="RmlC-like_jellyroll"/>
</dbReference>
<evidence type="ECO:0000313" key="6">
    <source>
        <dbReference type="Proteomes" id="UP000823842"/>
    </source>
</evidence>
<reference evidence="5" key="1">
    <citation type="journal article" date="2021" name="PeerJ">
        <title>Extensive microbial diversity within the chicken gut microbiome revealed by metagenomics and culture.</title>
        <authorList>
            <person name="Gilroy R."/>
            <person name="Ravi A."/>
            <person name="Getino M."/>
            <person name="Pursley I."/>
            <person name="Horton D.L."/>
            <person name="Alikhan N.F."/>
            <person name="Baker D."/>
            <person name="Gharbi K."/>
            <person name="Hall N."/>
            <person name="Watson M."/>
            <person name="Adriaenssens E.M."/>
            <person name="Foster-Nyarko E."/>
            <person name="Jarju S."/>
            <person name="Secka A."/>
            <person name="Antonio M."/>
            <person name="Oren A."/>
            <person name="Chaudhuri R.R."/>
            <person name="La Ragione R."/>
            <person name="Hildebrand F."/>
            <person name="Pallen M.J."/>
        </authorList>
    </citation>
    <scope>NUCLEOTIDE SEQUENCE</scope>
    <source>
        <strain evidence="5">ChiSjej1B19-5720</strain>
    </source>
</reference>
<dbReference type="Proteomes" id="UP000823842">
    <property type="component" value="Unassembled WGS sequence"/>
</dbReference>
<dbReference type="Gene3D" id="2.60.120.10">
    <property type="entry name" value="Jelly Rolls"/>
    <property type="match status" value="1"/>
</dbReference>
<dbReference type="Gene3D" id="1.10.10.60">
    <property type="entry name" value="Homeodomain-like"/>
    <property type="match status" value="2"/>
</dbReference>
<dbReference type="EMBL" id="DWYZ01000179">
    <property type="protein sequence ID" value="HJB29058.1"/>
    <property type="molecule type" value="Genomic_DNA"/>
</dbReference>
<dbReference type="GO" id="GO:0003700">
    <property type="term" value="F:DNA-binding transcription factor activity"/>
    <property type="evidence" value="ECO:0007669"/>
    <property type="project" value="InterPro"/>
</dbReference>
<dbReference type="SMART" id="SM00342">
    <property type="entry name" value="HTH_ARAC"/>
    <property type="match status" value="1"/>
</dbReference>
<dbReference type="InterPro" id="IPR013096">
    <property type="entry name" value="Cupin_2"/>
</dbReference>
<dbReference type="SUPFAM" id="SSF46689">
    <property type="entry name" value="Homeodomain-like"/>
    <property type="match status" value="1"/>
</dbReference>
<protein>
    <submittedName>
        <fullName evidence="5">AraC family transcriptional regulator</fullName>
    </submittedName>
</protein>
<dbReference type="AlphaFoldDB" id="A0A9D2LUP9"/>
<sequence>MNTISAAKNISPENIAFNDPDYPIYVRRDLLSTYPHYAAPSHWHDEVEFITVFSGKMDYNINGEVYSLKEGEGIFVNSRQMHFGFSQQTECDFVCVILHPMLLCSSAVMNKGYISPLIENQALPCLKFSRKESWHLQVIEQLKYIYQIKDTPAAPLKIQAAFGFVWALLFEHMPASYRPKRNSDENLSIVKKMVYFIQLNYMEKISLGDIARAGTVGESKCCRLFRDYLGQTPNAYLTAYRLNKSRESLGSTDMSIAEIAVEVGFCGASYYAETFR</sequence>
<evidence type="ECO:0000313" key="5">
    <source>
        <dbReference type="EMBL" id="HJB29058.1"/>
    </source>
</evidence>
<dbReference type="PANTHER" id="PTHR43280:SF28">
    <property type="entry name" value="HTH-TYPE TRANSCRIPTIONAL ACTIVATOR RHAS"/>
    <property type="match status" value="1"/>
</dbReference>
<evidence type="ECO:0000259" key="4">
    <source>
        <dbReference type="PROSITE" id="PS01124"/>
    </source>
</evidence>